<comment type="caution">
    <text evidence="1">The sequence shown here is derived from an EMBL/GenBank/DDBJ whole genome shotgun (WGS) entry which is preliminary data.</text>
</comment>
<dbReference type="AlphaFoldDB" id="A0A9W8GKN7"/>
<sequence length="119" mass="12983">MLPYDGTPRFMRSATVGSLAFPQLTSLEIRHFCLELADFLSIFAAKLSICRGYKFGALDAGSFKESLVSLTLKCQIEPEELDVVLGGYPNLKKLYLHSAVSQPISSTPSLVNMPLAANN</sequence>
<proteinExistence type="predicted"/>
<keyword evidence="2" id="KW-1185">Reference proteome</keyword>
<dbReference type="Proteomes" id="UP001151516">
    <property type="component" value="Unassembled WGS sequence"/>
</dbReference>
<gene>
    <name evidence="1" type="ORF">IWW39_002551</name>
</gene>
<name>A0A9W8GKN7_9FUNG</name>
<protein>
    <submittedName>
        <fullName evidence="1">Uncharacterized protein</fullName>
    </submittedName>
</protein>
<organism evidence="1 2">
    <name type="scientific">Coemansia spiralis</name>
    <dbReference type="NCBI Taxonomy" id="417178"/>
    <lineage>
        <taxon>Eukaryota</taxon>
        <taxon>Fungi</taxon>
        <taxon>Fungi incertae sedis</taxon>
        <taxon>Zoopagomycota</taxon>
        <taxon>Kickxellomycotina</taxon>
        <taxon>Kickxellomycetes</taxon>
        <taxon>Kickxellales</taxon>
        <taxon>Kickxellaceae</taxon>
        <taxon>Coemansia</taxon>
    </lineage>
</organism>
<evidence type="ECO:0000313" key="2">
    <source>
        <dbReference type="Proteomes" id="UP001151516"/>
    </source>
</evidence>
<reference evidence="1" key="1">
    <citation type="submission" date="2022-07" db="EMBL/GenBank/DDBJ databases">
        <title>Phylogenomic reconstructions and comparative analyses of Kickxellomycotina fungi.</title>
        <authorList>
            <person name="Reynolds N.K."/>
            <person name="Stajich J.E."/>
            <person name="Barry K."/>
            <person name="Grigoriev I.V."/>
            <person name="Crous P."/>
            <person name="Smith M.E."/>
        </authorList>
    </citation>
    <scope>NUCLEOTIDE SEQUENCE</scope>
    <source>
        <strain evidence="1">CBS 109367</strain>
    </source>
</reference>
<evidence type="ECO:0000313" key="1">
    <source>
        <dbReference type="EMBL" id="KAJ2687936.1"/>
    </source>
</evidence>
<dbReference type="OrthoDB" id="5569077at2759"/>
<dbReference type="EMBL" id="JANBTX010000058">
    <property type="protein sequence ID" value="KAJ2687936.1"/>
    <property type="molecule type" value="Genomic_DNA"/>
</dbReference>
<accession>A0A9W8GKN7</accession>